<comment type="similarity">
    <text evidence="8">Belongs to the MTC6 family.</text>
</comment>
<sequence>MSLHYSPSSDAVPNSYWSTVYLSNRDAGARVPIDFITHPGVYLTKACFPHGVYDDVPTQTCMSDLLASSFRRIIIDLYWDSINLQFNLCPVELPPLAGNSTSGYSVDTSALYSITASSSSSTTSPSGTLTASDAGSLAKRQSTSNNSTSPAPTSTVSSTPTSALPVPTTTGVSGNELIELGPYTCSLGLNLGSIMSFYSDYFEQTSTTVSADIHYLTINLHAASPFTSPLAPANAPMQGRGPGSNDLIGARFKSNLLLAVYTPGELSTDRSDLNSSWFRDDYGMVTDTDYFTTTKTADDADGDTGPTVTQDGWPGLEWIILTAHRRLLLNWGQIDPQMDAYDFQNDSAVFSVDYLASSQSISLDNAGAVQSGCFFEPGNTTVQSVNASWAFAVANQASSSQTLNHLAQNLTACGISPILNMTLGNATVQNNLEQYTQFAQSAIFGWASGEPRNTSQPKRAETTSKATSSGYACAVLDSTSGYLGRWRTDQCSNKRRAACRIADEPYAWRLSTFDVPFSSAPNACPNSTKFDLPRTGLENTYLYRQILNDTSSSDETDILSGVWIDFNSLDQANCWVAGGPNASCPYSTDPKGGNQREVLIPTIAALIVLLLTVLTLLVKCNENRRNRRTRRRGGDGWEYEGVPS</sequence>
<comment type="subcellular location">
    <subcellularLocation>
        <location evidence="1">Membrane</location>
        <topology evidence="1">Single-pass type I membrane protein</topology>
    </subcellularLocation>
</comment>
<keyword evidence="2 11" id="KW-0812">Transmembrane</keyword>
<evidence type="ECO:0000256" key="1">
    <source>
        <dbReference type="ARBA" id="ARBA00004479"/>
    </source>
</evidence>
<dbReference type="Proteomes" id="UP001345691">
    <property type="component" value="Unassembled WGS sequence"/>
</dbReference>
<name>A0ABR0JB13_9EURO</name>
<keyword evidence="4 11" id="KW-1133">Transmembrane helix</keyword>
<evidence type="ECO:0000313" key="14">
    <source>
        <dbReference type="Proteomes" id="UP001345691"/>
    </source>
</evidence>
<reference evidence="13 14" key="1">
    <citation type="submission" date="2023-08" db="EMBL/GenBank/DDBJ databases">
        <title>Black Yeasts Isolated from many extreme environments.</title>
        <authorList>
            <person name="Coleine C."/>
            <person name="Stajich J.E."/>
            <person name="Selbmann L."/>
        </authorList>
    </citation>
    <scope>NUCLEOTIDE SEQUENCE [LARGE SCALE GENOMIC DNA]</scope>
    <source>
        <strain evidence="13 14">CCFEE 6328</strain>
    </source>
</reference>
<organism evidence="13 14">
    <name type="scientific">Exophiala sideris</name>
    <dbReference type="NCBI Taxonomy" id="1016849"/>
    <lineage>
        <taxon>Eukaryota</taxon>
        <taxon>Fungi</taxon>
        <taxon>Dikarya</taxon>
        <taxon>Ascomycota</taxon>
        <taxon>Pezizomycotina</taxon>
        <taxon>Eurotiomycetes</taxon>
        <taxon>Chaetothyriomycetidae</taxon>
        <taxon>Chaetothyriales</taxon>
        <taxon>Herpotrichiellaceae</taxon>
        <taxon>Exophiala</taxon>
    </lineage>
</organism>
<gene>
    <name evidence="13" type="primary">MTC6</name>
    <name evidence="13" type="ORF">LTR69_005814</name>
</gene>
<feature type="transmembrane region" description="Helical" evidence="11">
    <location>
        <begin position="598"/>
        <end position="618"/>
    </location>
</feature>
<evidence type="ECO:0000259" key="12">
    <source>
        <dbReference type="Pfam" id="PF25506"/>
    </source>
</evidence>
<dbReference type="PANTHER" id="PTHR35518">
    <property type="entry name" value="MAINTENANCE OF TELOMOERE CAPPING"/>
    <property type="match status" value="1"/>
</dbReference>
<evidence type="ECO:0000256" key="2">
    <source>
        <dbReference type="ARBA" id="ARBA00022692"/>
    </source>
</evidence>
<dbReference type="InterPro" id="IPR051008">
    <property type="entry name" value="Telomere_Capping_Maintenance"/>
</dbReference>
<accession>A0ABR0JB13</accession>
<dbReference type="InterPro" id="IPR057530">
    <property type="entry name" value="TIM-barrel_MTC6"/>
</dbReference>
<feature type="region of interest" description="Disordered" evidence="10">
    <location>
        <begin position="117"/>
        <end position="171"/>
    </location>
</feature>
<protein>
    <recommendedName>
        <fullName evidence="9">Maintenance of telomere capping protein 6</fullName>
    </recommendedName>
</protein>
<evidence type="ECO:0000256" key="11">
    <source>
        <dbReference type="SAM" id="Phobius"/>
    </source>
</evidence>
<comment type="caution">
    <text evidence="13">The sequence shown here is derived from an EMBL/GenBank/DDBJ whole genome shotgun (WGS) entry which is preliminary data.</text>
</comment>
<evidence type="ECO:0000256" key="5">
    <source>
        <dbReference type="ARBA" id="ARBA00023136"/>
    </source>
</evidence>
<keyword evidence="6" id="KW-0325">Glycoprotein</keyword>
<dbReference type="EMBL" id="JAVRRF010000011">
    <property type="protein sequence ID" value="KAK5060497.1"/>
    <property type="molecule type" value="Genomic_DNA"/>
</dbReference>
<evidence type="ECO:0000256" key="9">
    <source>
        <dbReference type="ARBA" id="ARBA00039865"/>
    </source>
</evidence>
<keyword evidence="5 11" id="KW-0472">Membrane</keyword>
<evidence type="ECO:0000256" key="8">
    <source>
        <dbReference type="ARBA" id="ARBA00038159"/>
    </source>
</evidence>
<evidence type="ECO:0000313" key="13">
    <source>
        <dbReference type="EMBL" id="KAK5060497.1"/>
    </source>
</evidence>
<feature type="compositionally biased region" description="Low complexity" evidence="10">
    <location>
        <begin position="142"/>
        <end position="170"/>
    </location>
</feature>
<dbReference type="Pfam" id="PF25506">
    <property type="entry name" value="TIM-barrel_MTC6"/>
    <property type="match status" value="1"/>
</dbReference>
<comment type="function">
    <text evidence="7">May be involved in telomere capping.</text>
</comment>
<feature type="domain" description="MTC6 partial TIM-barrel" evidence="12">
    <location>
        <begin position="21"/>
        <end position="441"/>
    </location>
</feature>
<evidence type="ECO:0000256" key="7">
    <source>
        <dbReference type="ARBA" id="ARBA00037703"/>
    </source>
</evidence>
<evidence type="ECO:0000256" key="4">
    <source>
        <dbReference type="ARBA" id="ARBA00022989"/>
    </source>
</evidence>
<dbReference type="PANTHER" id="PTHR35518:SF2">
    <property type="entry name" value="MAINTENANCE OF TELOMERE CAPPING PROTEIN 6"/>
    <property type="match status" value="1"/>
</dbReference>
<keyword evidence="14" id="KW-1185">Reference proteome</keyword>
<evidence type="ECO:0000256" key="6">
    <source>
        <dbReference type="ARBA" id="ARBA00023180"/>
    </source>
</evidence>
<evidence type="ECO:0000256" key="3">
    <source>
        <dbReference type="ARBA" id="ARBA00022729"/>
    </source>
</evidence>
<feature type="compositionally biased region" description="Low complexity" evidence="10">
    <location>
        <begin position="117"/>
        <end position="132"/>
    </location>
</feature>
<evidence type="ECO:0000256" key="10">
    <source>
        <dbReference type="SAM" id="MobiDB-lite"/>
    </source>
</evidence>
<proteinExistence type="inferred from homology"/>
<keyword evidence="3" id="KW-0732">Signal</keyword>